<sequence>MVRGQIQQRKRRSGPKVKTGCGTCKARRIKCDEAKPSCQRCSTTGRKCDGYSSDIMISNQKFTNCMNLIQQISVHIPGNAEEKRGFDFFLRNTAAELSGYYDSSFWENLVLAASTQKPSLRHALIALGALHEDFSRKGLHSVPSLENQNRQLALNQYSKAIAALRRSLSHGKEEPLTALMSCILFVCFDSLRGYYESAMVHLKSGLGILQDIRKSSARNQIIEEKIVPLFRRLSLQSIIYVETKSEHDKMSFVEKLIEISGKDPVISGDLKSIEDARNALDQATDGLFRSFYLMERFLPIILQPTESLATFDKYTSQLFLWNLAFEQFMICKGKNFTSREVQGAALLKIHYTTLNIMAGMFPDISDMTVVIGMVDTDRFSKYLDDFQIIIDLSRSLIVSAEQDAMNGRPSLTFSSNFGVIGPLYYVCLHCPTVSIRETAMELLLRCPRREGMWNNAIVAQMIQQFWELRERHQESQNVGFELDEFGLPMPFNDRGLVHSAFFDRPTEVNTTDLFQSTPADSSPSGPLNFPASWGMWPNLTTHENTTRQDAEADALTLPEEVIAQ</sequence>
<dbReference type="CDD" id="cd00067">
    <property type="entry name" value="GAL4"/>
    <property type="match status" value="1"/>
</dbReference>
<keyword evidence="4" id="KW-0238">DNA-binding</keyword>
<evidence type="ECO:0000259" key="8">
    <source>
        <dbReference type="PROSITE" id="PS50048"/>
    </source>
</evidence>
<dbReference type="Pfam" id="PF11951">
    <property type="entry name" value="Fungal_trans_2"/>
    <property type="match status" value="1"/>
</dbReference>
<dbReference type="InterPro" id="IPR021858">
    <property type="entry name" value="Fun_TF"/>
</dbReference>
<keyword evidence="10" id="KW-1185">Reference proteome</keyword>
<dbReference type="Gene3D" id="4.10.240.10">
    <property type="entry name" value="Zn(2)-C6 fungal-type DNA-binding domain"/>
    <property type="match status" value="1"/>
</dbReference>
<dbReference type="PANTHER" id="PTHR36206">
    <property type="entry name" value="ASPERCRYPTIN BIOSYNTHESIS CLUSTER-SPECIFIC TRANSCRIPTION REGULATOR ATNN-RELATED"/>
    <property type="match status" value="1"/>
</dbReference>
<dbReference type="EMBL" id="PQXL01000207">
    <property type="protein sequence ID" value="THV49180.1"/>
    <property type="molecule type" value="Genomic_DNA"/>
</dbReference>
<keyword evidence="1" id="KW-0479">Metal-binding</keyword>
<accession>A0A4S8QW44</accession>
<evidence type="ECO:0000256" key="6">
    <source>
        <dbReference type="ARBA" id="ARBA00023242"/>
    </source>
</evidence>
<dbReference type="GO" id="GO:0003677">
    <property type="term" value="F:DNA binding"/>
    <property type="evidence" value="ECO:0007669"/>
    <property type="project" value="UniProtKB-KW"/>
</dbReference>
<dbReference type="InterPro" id="IPR052360">
    <property type="entry name" value="Transcr_Regulatory_Proteins"/>
</dbReference>
<dbReference type="Proteomes" id="UP000308671">
    <property type="component" value="Unassembled WGS sequence"/>
</dbReference>
<keyword evidence="5" id="KW-0804">Transcription</keyword>
<dbReference type="Pfam" id="PF00172">
    <property type="entry name" value="Zn_clus"/>
    <property type="match status" value="1"/>
</dbReference>
<dbReference type="InterPro" id="IPR036864">
    <property type="entry name" value="Zn2-C6_fun-type_DNA-bd_sf"/>
</dbReference>
<evidence type="ECO:0000256" key="1">
    <source>
        <dbReference type="ARBA" id="ARBA00022723"/>
    </source>
</evidence>
<organism evidence="9 10">
    <name type="scientific">Botrytis galanthina</name>
    <dbReference type="NCBI Taxonomy" id="278940"/>
    <lineage>
        <taxon>Eukaryota</taxon>
        <taxon>Fungi</taxon>
        <taxon>Dikarya</taxon>
        <taxon>Ascomycota</taxon>
        <taxon>Pezizomycotina</taxon>
        <taxon>Leotiomycetes</taxon>
        <taxon>Helotiales</taxon>
        <taxon>Sclerotiniaceae</taxon>
        <taxon>Botrytis</taxon>
    </lineage>
</organism>
<gene>
    <name evidence="9" type="ORF">BGAL_0207g00010</name>
</gene>
<keyword evidence="6" id="KW-0539">Nucleus</keyword>
<keyword evidence="2" id="KW-0862">Zinc</keyword>
<reference evidence="9 10" key="1">
    <citation type="submission" date="2017-12" db="EMBL/GenBank/DDBJ databases">
        <title>Comparative genomics of Botrytis spp.</title>
        <authorList>
            <person name="Valero-Jimenez C.A."/>
            <person name="Tapia P."/>
            <person name="Veloso J."/>
            <person name="Silva-Moreno E."/>
            <person name="Staats M."/>
            <person name="Valdes J.H."/>
            <person name="Van Kan J.A.L."/>
        </authorList>
    </citation>
    <scope>NUCLEOTIDE SEQUENCE [LARGE SCALE GENOMIC DNA]</scope>
    <source>
        <strain evidence="9 10">MUCL435</strain>
    </source>
</reference>
<dbReference type="AlphaFoldDB" id="A0A4S8QW44"/>
<dbReference type="InterPro" id="IPR001138">
    <property type="entry name" value="Zn2Cys6_DnaBD"/>
</dbReference>
<evidence type="ECO:0000256" key="3">
    <source>
        <dbReference type="ARBA" id="ARBA00023015"/>
    </source>
</evidence>
<dbReference type="PROSITE" id="PS00463">
    <property type="entry name" value="ZN2_CY6_FUNGAL_1"/>
    <property type="match status" value="1"/>
</dbReference>
<dbReference type="SMART" id="SM00066">
    <property type="entry name" value="GAL4"/>
    <property type="match status" value="1"/>
</dbReference>
<name>A0A4S8QW44_9HELO</name>
<dbReference type="SUPFAM" id="SSF57701">
    <property type="entry name" value="Zn2/Cys6 DNA-binding domain"/>
    <property type="match status" value="1"/>
</dbReference>
<dbReference type="OrthoDB" id="2593732at2759"/>
<evidence type="ECO:0000313" key="10">
    <source>
        <dbReference type="Proteomes" id="UP000308671"/>
    </source>
</evidence>
<dbReference type="PROSITE" id="PS50048">
    <property type="entry name" value="ZN2_CY6_FUNGAL_2"/>
    <property type="match status" value="1"/>
</dbReference>
<dbReference type="GO" id="GO:0008270">
    <property type="term" value="F:zinc ion binding"/>
    <property type="evidence" value="ECO:0007669"/>
    <property type="project" value="InterPro"/>
</dbReference>
<feature type="domain" description="Zn(2)-C6 fungal-type" evidence="8">
    <location>
        <begin position="20"/>
        <end position="48"/>
    </location>
</feature>
<feature type="region of interest" description="Disordered" evidence="7">
    <location>
        <begin position="545"/>
        <end position="564"/>
    </location>
</feature>
<evidence type="ECO:0000256" key="7">
    <source>
        <dbReference type="SAM" id="MobiDB-lite"/>
    </source>
</evidence>
<dbReference type="GO" id="GO:0000981">
    <property type="term" value="F:DNA-binding transcription factor activity, RNA polymerase II-specific"/>
    <property type="evidence" value="ECO:0007669"/>
    <property type="project" value="InterPro"/>
</dbReference>
<evidence type="ECO:0000313" key="9">
    <source>
        <dbReference type="EMBL" id="THV49180.1"/>
    </source>
</evidence>
<keyword evidence="3" id="KW-0805">Transcription regulation</keyword>
<evidence type="ECO:0000256" key="2">
    <source>
        <dbReference type="ARBA" id="ARBA00022833"/>
    </source>
</evidence>
<proteinExistence type="predicted"/>
<evidence type="ECO:0000256" key="4">
    <source>
        <dbReference type="ARBA" id="ARBA00023125"/>
    </source>
</evidence>
<evidence type="ECO:0000256" key="5">
    <source>
        <dbReference type="ARBA" id="ARBA00023163"/>
    </source>
</evidence>
<dbReference type="PANTHER" id="PTHR36206:SF4">
    <property type="entry name" value="HYPOTHETICAL CONSERVED PROTEIN (EUROFUNG)-RELATED"/>
    <property type="match status" value="1"/>
</dbReference>
<comment type="caution">
    <text evidence="9">The sequence shown here is derived from an EMBL/GenBank/DDBJ whole genome shotgun (WGS) entry which is preliminary data.</text>
</comment>
<protein>
    <recommendedName>
        <fullName evidence="8">Zn(2)-C6 fungal-type domain-containing protein</fullName>
    </recommendedName>
</protein>